<organism evidence="7 8">
    <name type="scientific">SAR86 cluster bacterium SAR86B</name>
    <dbReference type="NCBI Taxonomy" id="1123867"/>
    <lineage>
        <taxon>Bacteria</taxon>
        <taxon>Pseudomonadati</taxon>
        <taxon>Pseudomonadota</taxon>
        <taxon>Gammaproteobacteria</taxon>
        <taxon>SAR86 cluster</taxon>
    </lineage>
</organism>
<evidence type="ECO:0000256" key="3">
    <source>
        <dbReference type="ARBA" id="ARBA00022840"/>
    </source>
</evidence>
<dbReference type="GO" id="GO:0005524">
    <property type="term" value="F:ATP binding"/>
    <property type="evidence" value="ECO:0007669"/>
    <property type="project" value="UniProtKB-UniRule"/>
</dbReference>
<dbReference type="EMBL" id="JH611165">
    <property type="protein sequence ID" value="EJP73690.1"/>
    <property type="molecule type" value="Genomic_DNA"/>
</dbReference>
<dbReference type="InterPro" id="IPR001977">
    <property type="entry name" value="Depp_CoAkinase"/>
</dbReference>
<keyword evidence="3 5" id="KW-0067">ATP-binding</keyword>
<dbReference type="UniPathway" id="UPA00241">
    <property type="reaction ID" value="UER00356"/>
</dbReference>
<dbReference type="CDD" id="cd02022">
    <property type="entry name" value="DPCK"/>
    <property type="match status" value="1"/>
</dbReference>
<comment type="similarity">
    <text evidence="1 5">Belongs to the CoaE family.</text>
</comment>
<dbReference type="PANTHER" id="PTHR10695">
    <property type="entry name" value="DEPHOSPHO-COA KINASE-RELATED"/>
    <property type="match status" value="1"/>
</dbReference>
<comment type="function">
    <text evidence="5">Catalyzes the phosphorylation of the 3'-hydroxyl group of dephosphocoenzyme A to form coenzyme A.</text>
</comment>
<dbReference type="NCBIfam" id="TIGR00152">
    <property type="entry name" value="dephospho-CoA kinase"/>
    <property type="match status" value="1"/>
</dbReference>
<dbReference type="PROSITE" id="PS51219">
    <property type="entry name" value="DPCK"/>
    <property type="match status" value="1"/>
</dbReference>
<protein>
    <recommendedName>
        <fullName evidence="5 6">Dephospho-CoA kinase</fullName>
        <ecNumber evidence="5 6">2.7.1.24</ecNumber>
    </recommendedName>
    <alternativeName>
        <fullName evidence="5">Dephosphocoenzyme A kinase</fullName>
    </alternativeName>
</protein>
<dbReference type="EC" id="2.7.1.24" evidence="5 6"/>
<evidence type="ECO:0000256" key="6">
    <source>
        <dbReference type="NCBIfam" id="TIGR00152"/>
    </source>
</evidence>
<keyword evidence="5" id="KW-0963">Cytoplasm</keyword>
<evidence type="ECO:0000256" key="5">
    <source>
        <dbReference type="HAMAP-Rule" id="MF_00376"/>
    </source>
</evidence>
<evidence type="ECO:0000256" key="1">
    <source>
        <dbReference type="ARBA" id="ARBA00009018"/>
    </source>
</evidence>
<dbReference type="AlphaFoldDB" id="J4X3M3"/>
<dbReference type="GO" id="GO:0005737">
    <property type="term" value="C:cytoplasm"/>
    <property type="evidence" value="ECO:0007669"/>
    <property type="project" value="UniProtKB-SubCell"/>
</dbReference>
<evidence type="ECO:0000313" key="8">
    <source>
        <dbReference type="Proteomes" id="UP000010116"/>
    </source>
</evidence>
<comment type="pathway">
    <text evidence="5">Cofactor biosynthesis; coenzyme A biosynthesis; CoA from (R)-pantothenate: step 5/5.</text>
</comment>
<sequence length="195" mass="22283">MIIGLTGGIGSGKSTVGSLFKKHDIEVIDADDCARDALNKSSSGYFEFIDKFGDSFLDKNNEIDRRKLRKYIFNNKEKQKELELIVHPIVRKTIADFVLNSNSLYTIIIVPLIYETDSANNYDRIIVVDCDKEIQLKRASSRDQSSPEEILKIINNQASREERLSIAHDVIINNTDILDLEKQVHKLHTKYSKIL</sequence>
<evidence type="ECO:0000256" key="2">
    <source>
        <dbReference type="ARBA" id="ARBA00022741"/>
    </source>
</evidence>
<keyword evidence="5 7" id="KW-0808">Transferase</keyword>
<dbReference type="Proteomes" id="UP000010116">
    <property type="component" value="Unassembled WGS sequence"/>
</dbReference>
<keyword evidence="5 7" id="KW-0418">Kinase</keyword>
<keyword evidence="2 5" id="KW-0547">Nucleotide-binding</keyword>
<dbReference type="InterPro" id="IPR027417">
    <property type="entry name" value="P-loop_NTPase"/>
</dbReference>
<dbReference type="HOGENOM" id="CLU_057180_1_2_6"/>
<dbReference type="PANTHER" id="PTHR10695:SF46">
    <property type="entry name" value="BIFUNCTIONAL COENZYME A SYNTHASE-RELATED"/>
    <property type="match status" value="1"/>
</dbReference>
<comment type="catalytic activity">
    <reaction evidence="5">
        <text>3'-dephospho-CoA + ATP = ADP + CoA + H(+)</text>
        <dbReference type="Rhea" id="RHEA:18245"/>
        <dbReference type="ChEBI" id="CHEBI:15378"/>
        <dbReference type="ChEBI" id="CHEBI:30616"/>
        <dbReference type="ChEBI" id="CHEBI:57287"/>
        <dbReference type="ChEBI" id="CHEBI:57328"/>
        <dbReference type="ChEBI" id="CHEBI:456216"/>
        <dbReference type="EC" id="2.7.1.24"/>
    </reaction>
</comment>
<reference evidence="7 8" key="1">
    <citation type="journal article" date="2012" name="ISME J.">
        <title>Genomic insights to SAR86, an abundant and uncultivated marine bacterial lineage.</title>
        <authorList>
            <person name="Dupont C.L."/>
            <person name="Rusch D.B."/>
            <person name="Yooseph S."/>
            <person name="Lombardo M.J."/>
            <person name="Richter R.A."/>
            <person name="Valas R."/>
            <person name="Novotny M."/>
            <person name="Yee-Greenbaum J."/>
            <person name="Selengut J.D."/>
            <person name="Haft D.H."/>
            <person name="Halpern A.L."/>
            <person name="Lasken R.S."/>
            <person name="Nealson K."/>
            <person name="Friedman R."/>
            <person name="Venter J.C."/>
        </authorList>
    </citation>
    <scope>NUCLEOTIDE SEQUENCE [LARGE SCALE GENOMIC DNA]</scope>
</reference>
<proteinExistence type="inferred from homology"/>
<dbReference type="SUPFAM" id="SSF52540">
    <property type="entry name" value="P-loop containing nucleoside triphosphate hydrolases"/>
    <property type="match status" value="1"/>
</dbReference>
<dbReference type="Gene3D" id="3.40.50.300">
    <property type="entry name" value="P-loop containing nucleotide triphosphate hydrolases"/>
    <property type="match status" value="1"/>
</dbReference>
<name>J4X3M3_9GAMM</name>
<dbReference type="GO" id="GO:0015937">
    <property type="term" value="P:coenzyme A biosynthetic process"/>
    <property type="evidence" value="ECO:0007669"/>
    <property type="project" value="UniProtKB-UniRule"/>
</dbReference>
<evidence type="ECO:0000256" key="4">
    <source>
        <dbReference type="ARBA" id="ARBA00022993"/>
    </source>
</evidence>
<evidence type="ECO:0000313" key="7">
    <source>
        <dbReference type="EMBL" id="EJP73690.1"/>
    </source>
</evidence>
<dbReference type="Pfam" id="PF01121">
    <property type="entry name" value="CoaE"/>
    <property type="match status" value="1"/>
</dbReference>
<feature type="binding site" evidence="5">
    <location>
        <begin position="10"/>
        <end position="15"/>
    </location>
    <ligand>
        <name>ATP</name>
        <dbReference type="ChEBI" id="CHEBI:30616"/>
    </ligand>
</feature>
<keyword evidence="4 5" id="KW-0173">Coenzyme A biosynthesis</keyword>
<dbReference type="GO" id="GO:0004140">
    <property type="term" value="F:dephospho-CoA kinase activity"/>
    <property type="evidence" value="ECO:0007669"/>
    <property type="project" value="UniProtKB-UniRule"/>
</dbReference>
<gene>
    <name evidence="5 7" type="primary">coaE</name>
    <name evidence="7" type="ORF">NT02SARS_0138</name>
</gene>
<comment type="subcellular location">
    <subcellularLocation>
        <location evidence="5">Cytoplasm</location>
    </subcellularLocation>
</comment>
<accession>J4X3M3</accession>
<dbReference type="HAMAP" id="MF_00376">
    <property type="entry name" value="Dephospho_CoA_kinase"/>
    <property type="match status" value="1"/>
</dbReference>